<accession>A0A0K2USP1</accession>
<feature type="compositionally biased region" description="Polar residues" evidence="1">
    <location>
        <begin position="911"/>
        <end position="921"/>
    </location>
</feature>
<dbReference type="GO" id="GO:0005777">
    <property type="term" value="C:peroxisome"/>
    <property type="evidence" value="ECO:0007669"/>
    <property type="project" value="InterPro"/>
</dbReference>
<evidence type="ECO:0000313" key="2">
    <source>
        <dbReference type="EMBL" id="CDW41293.1"/>
    </source>
</evidence>
<feature type="region of interest" description="Disordered" evidence="1">
    <location>
        <begin position="1158"/>
        <end position="1177"/>
    </location>
</feature>
<dbReference type="OrthoDB" id="43547at2759"/>
<name>A0A0K2USP1_LEPSM</name>
<feature type="region of interest" description="Disordered" evidence="1">
    <location>
        <begin position="1311"/>
        <end position="1339"/>
    </location>
</feature>
<feature type="region of interest" description="Disordered" evidence="1">
    <location>
        <begin position="1562"/>
        <end position="1581"/>
    </location>
</feature>
<evidence type="ECO:0000256" key="1">
    <source>
        <dbReference type="SAM" id="MobiDB-lite"/>
    </source>
</evidence>
<feature type="compositionally biased region" description="Basic and acidic residues" evidence="1">
    <location>
        <begin position="1164"/>
        <end position="1177"/>
    </location>
</feature>
<feature type="compositionally biased region" description="Basic and acidic residues" evidence="1">
    <location>
        <begin position="1260"/>
        <end position="1274"/>
    </location>
</feature>
<feature type="region of interest" description="Disordered" evidence="1">
    <location>
        <begin position="1259"/>
        <end position="1282"/>
    </location>
</feature>
<dbReference type="InterPro" id="IPR033228">
    <property type="entry name" value="SZT2"/>
</dbReference>
<feature type="compositionally biased region" description="Polar residues" evidence="1">
    <location>
        <begin position="1314"/>
        <end position="1329"/>
    </location>
</feature>
<sequence length="3266" mass="374129">MDEKAPDQDEGEAILEAEQIYVLMKKDFRLSRNTRAQWYFNHLDSVIQVSKYESIHDFSGELDVVSVVPKDPDSDWDWDIGHLYSYRVNSGSMVHFLAQRYRLVYLLDLSPSSFGSAVFPAFKKCLQALVRPFYVPGSQLLLKPDIYVTVIAWTPFLTDYSQQVLKQGFLLTSENLGSYLSSILDKLKKLGVRVSGIAASALQNIQSGRAESERIMGHLFEDEEPVEPCASIPVATPEAGFINMIRTGILALQLLPKLSSGGIIVVTDGIFSIPDMNICDSLLNQLRSSTISLSFLQVASAYHPHAGYGRVPYVELMEFFSCATYGTYLPKVPEVHHESYVYNMNIFHEAFLCWSFRKALEGLKLLTPPQVIEDRNIKRKGVLHQGVKNSLFKHSDEEFIIKKTLLEATMQCRLSSLLSVRLREGYTLNTVHILTDMIQVQLTLPWKIGTYIHYTVQCPWPQAPGPQLPLATVVVYVEGFYDTLHDIICRKDTIYSSHDRNNVTRRFYVTLQNLAHVDKLLCHIESFKTSPDHYTVPENIKKSVPLFYMPPNSTTPVFYREEFANTAFGSFWKPINFLDINIWHRWMHTNRIHIMLQHDHPLPRHLFLANSSGRYTSVHCRKAALKLFEMLKEISTFVLLENNSYVQFIKNEEDSSSNLTSHPSSFYVIRITSKPPCVVIWLAFPSGASANVRHRVHHQLLLKIDELRIRQNHLDLITPIEVKGTTLLLKPVERILVRYNKIPSDFFNLLEPAYSSGNLHHQPLLKCDGNNSTTNNNNNGKNSHPMLQQSRATSSHGTFLALARYLHHKRWIWCIRSSNFVNRNLDGEGKFLDTLISGQVLARILHTLAKSRLLEGFTFAHSHLGVQNLALELPMRHETKNVFAKKSLFTQQCVVQYVIFPPHTEFYSNVSSKNQNDSITTRNDESSSEKEDEGTSGEIQIITEVWVEPQDGVVEDGREERQYLNELKYRELPDAFFKRDKEIITTLLSFEHLVSSFEYLNYEEKEGELDNKKFMSSSTSNRDPFSTVSYIPYSPDIIQLLGKSSSVEILLSMFIQDLSDSESQHLNEKLYNKILSHIEENHDQEYPLSENEDIDFLQLILSTDSYRRKVKDSWIREDSYAKWRCFVKVFHNNHIIITLLPETYEELMNLMLIDDDDDEEEEEMTNKTPRDPNGHDKEFLDMEEEFEKKIMVDRGGVVFIKKPIEKQSIPSLLFDSSAGSSSSNLMNNNSNCDPIYSSVYTDSNYDGDCVNGRVRIRSSGSDRIKHQSSRDRAGSLEAFYGNNTDPSMRQRTFSMDSKRGCFKSSLLLRAGQNPGLSPNPLKSSTSTPKQNDEKHESKKIPPLWGSLSLPIFMYDVSTNNLITRLLKTKDSPQIVSSLIDNTFEFPEKPIKKAGFNETPLVERYIRNHAASLQSAYAKAYVHVLFESLQNHEAVHTYDVLNAVKYCDKEIFQSIDAKDFVDSICGHNDEIDEESYENNVYVDPRPCHSPNHFAIKKKFSDILGTYFQLVPGFKDLYYFYSSAEQTHYHGNRRDTIANDVDIEVASSLAKHLDSKRSCDVNPSLSFGTKSRPQNSSLGSIMTNESSNINETQDDFDGISIASNNNGCVFNPGGIDQPLFIQIFANHCKQEIQANGPPLTEIPTCWMELIGKTDEEGSYNPKDLFSIHLVAICLQPQTMCCNIPDNSMWASSVNLDFVGSPPALDIRQFVIPLKRENGESMKVDDGTLNISKYTGTQKKALENIVEEIQWMMRNEIIYSMTKTHTVNESVLKKVTEHITVSINKPGCAVQRFPLSFVLKPEKSLKSFIAQFEEIDLLQGYKILREGNYYYIVQEGGGDSMSCASSGSINNTMSCGNVLDEHQRFQLSPVKEVASIPNKRKHSENSHKPTCWLIVFIEDDIVSIYFQYREGQLSIVLPWRQALASLSANIKAICKSVNQEMLLIDLFESRLCHRLLESDKNEESSFNWNAHNYFSVQQQMQLQKQEMETNNSMANIDLRFKPGFFSCSIVWETYFCLHPRLKHFDHQLSRGIKAIKLKLSTFQVQNRHNIFVYMDENDNIYYITIREGSSTGCYEVEGDESRFISRTSSFSSCVAKNNGVSSTETMDNLSILSQSVDTPQFNSCTKINLKVQGLIEPGDDIKVHLVSTLEQELNEQVIEVISEVLQRNPRSKLSPMDVSFLQPSNNPDLTFSFYIPSNTSEKSVFSYLKQNLTHFQTKIPFIEPKYSSSKSEHHFRDQESSCTYIYTECGKIGRHKGIGVIKVEYHSEEFNESGIKSSDKGNNSSSEVFKSEDFVRFTNVSEEDSVDTNRSIIFSLWERGKLSVEKLKESLKQALTQSLWDYYMEMKICKSSILINDDNLSPNFIITKEWLDYGTTLCVPSVSKFVHKHSLHYSSFDLLKEIRKIIRLSTPDIICRMFHNSVEDGRGFICIRNEENVMTSQSDFYLIGQARKVEKNLDEEKELGTPNSDSYYRKFQSMPYSPRRDIIFIHVSRNEISFWVYNVSKDVVYQISKSVSSLSHWMSARSCLTTSIVSQKLGIFHNTKFNRKCQEQSDNPYLGSKGGIAYVELLVNNKAVPSKVSTSNAVESNKYQNNPKRINRFLSIYRDTKPSCLLSESPYANGNDPMKQHGSQMLHMKASDNKEMLSRLYFLWQNRGESSGNTIIFNNQVLKFFKKSARLVHFCLTPLLFLPHWRSQAHSTRLDIINPLDLSIHRRPQVEERSHIGLIQNYVQEYIQYLHTLGFIAIQRRVNNANSGNIYNHRKVGKRDLHQDSIKNVISGTRKRMDKVPSVYLQKSLPGGLLIFEIGVIQPFFFTKLYVMEYDRLICHYNFRRESNLVTGLGVTPEAIKESFTRKLIDECDNIKHLIHLHSFTYDYHLRTAHNFISGRPSNISKGFHLAFFIDDFLKYYNKGPNFARNMVHNGHIIINTPLVKPKKLYNYLLSHEKGYDLKVLRMEPLDAKANEDFECDYLLVRQSSSLTSQDQDTNGTSPSSSGSGSSMNIGNNLPGSFVSGYDDYDFVLLLINDDFHSSHENLNLKYYIILTSKRDLYPTYNVDKTKGQFRTVLKNECTKPLGAKKDDTASSIQRESVNYVGFYSSREQSMEKIMSSMILATETMVNDIFERAMVHCRRDQLWSRLLNPSSENGIVFVEFNELLTLVDIEPFEKINDELVAIVSRPLRWFKSLMKLMSTRYPVSRLFGAPDGSVQHLVIQDSIHKCVDSCILITMDTPNEETSLNLIFKEQSDIESVQNAVEDFVSICLYHIWSGIL</sequence>
<dbReference type="PANTHER" id="PTHR14918:SF3">
    <property type="entry name" value="KICSTOR COMPLEX PROTEIN SZT2"/>
    <property type="match status" value="1"/>
</dbReference>
<dbReference type="EMBL" id="HACA01023932">
    <property type="protein sequence ID" value="CDW41293.1"/>
    <property type="molecule type" value="Transcribed_RNA"/>
</dbReference>
<reference evidence="2" key="1">
    <citation type="submission" date="2014-05" db="EMBL/GenBank/DDBJ databases">
        <authorList>
            <person name="Chronopoulou M."/>
        </authorList>
    </citation>
    <scope>NUCLEOTIDE SEQUENCE</scope>
    <source>
        <tissue evidence="2">Whole organism</tissue>
    </source>
</reference>
<protein>
    <submittedName>
        <fullName evidence="2">Uncharacterized protein</fullName>
    </submittedName>
</protein>
<organism evidence="2">
    <name type="scientific">Lepeophtheirus salmonis</name>
    <name type="common">Salmon louse</name>
    <name type="synonym">Caligus salmonis</name>
    <dbReference type="NCBI Taxonomy" id="72036"/>
    <lineage>
        <taxon>Eukaryota</taxon>
        <taxon>Metazoa</taxon>
        <taxon>Ecdysozoa</taxon>
        <taxon>Arthropoda</taxon>
        <taxon>Crustacea</taxon>
        <taxon>Multicrustacea</taxon>
        <taxon>Hexanauplia</taxon>
        <taxon>Copepoda</taxon>
        <taxon>Siphonostomatoida</taxon>
        <taxon>Caligidae</taxon>
        <taxon>Lepeophtheirus</taxon>
    </lineage>
</organism>
<feature type="region of interest" description="Disordered" evidence="1">
    <location>
        <begin position="2976"/>
        <end position="2996"/>
    </location>
</feature>
<feature type="compositionally biased region" description="Basic and acidic residues" evidence="1">
    <location>
        <begin position="1330"/>
        <end position="1339"/>
    </location>
</feature>
<proteinExistence type="predicted"/>
<feature type="region of interest" description="Disordered" evidence="1">
    <location>
        <begin position="911"/>
        <end position="936"/>
    </location>
</feature>
<dbReference type="PANTHER" id="PTHR14918">
    <property type="entry name" value="KICSTOR COMPLEX PROTEIN SZT2"/>
    <property type="match status" value="1"/>
</dbReference>